<dbReference type="EMBL" id="KV745282">
    <property type="protein sequence ID" value="OCK75716.1"/>
    <property type="molecule type" value="Genomic_DNA"/>
</dbReference>
<accession>A0A8E2E211</accession>
<protein>
    <submittedName>
        <fullName evidence="1">Uncharacterized protein</fullName>
    </submittedName>
</protein>
<keyword evidence="2" id="KW-1185">Reference proteome</keyword>
<evidence type="ECO:0000313" key="1">
    <source>
        <dbReference type="EMBL" id="OCK75716.1"/>
    </source>
</evidence>
<reference evidence="1 2" key="1">
    <citation type="journal article" date="2016" name="Nat. Commun.">
        <title>Ectomycorrhizal ecology is imprinted in the genome of the dominant symbiotic fungus Cenococcum geophilum.</title>
        <authorList>
            <consortium name="DOE Joint Genome Institute"/>
            <person name="Peter M."/>
            <person name="Kohler A."/>
            <person name="Ohm R.A."/>
            <person name="Kuo A."/>
            <person name="Krutzmann J."/>
            <person name="Morin E."/>
            <person name="Arend M."/>
            <person name="Barry K.W."/>
            <person name="Binder M."/>
            <person name="Choi C."/>
            <person name="Clum A."/>
            <person name="Copeland A."/>
            <person name="Grisel N."/>
            <person name="Haridas S."/>
            <person name="Kipfer T."/>
            <person name="LaButti K."/>
            <person name="Lindquist E."/>
            <person name="Lipzen A."/>
            <person name="Maire R."/>
            <person name="Meier B."/>
            <person name="Mihaltcheva S."/>
            <person name="Molinier V."/>
            <person name="Murat C."/>
            <person name="Poggeler S."/>
            <person name="Quandt C.A."/>
            <person name="Sperisen C."/>
            <person name="Tritt A."/>
            <person name="Tisserant E."/>
            <person name="Crous P.W."/>
            <person name="Henrissat B."/>
            <person name="Nehls U."/>
            <person name="Egli S."/>
            <person name="Spatafora J.W."/>
            <person name="Grigoriev I.V."/>
            <person name="Martin F.M."/>
        </authorList>
    </citation>
    <scope>NUCLEOTIDE SEQUENCE [LARGE SCALE GENOMIC DNA]</scope>
    <source>
        <strain evidence="1 2">CBS 459.81</strain>
    </source>
</reference>
<sequence length="186" mass="21072">MRYKGCPSPENPACASSHIDVRHYGKNWDNAGLSTSELVELAGDNTIEVFASGYLCSNCVRAVRLALTWDGEKYDANDETIIPNLNNDESARSEERRAYDMHQMSALRVHCVSREQFYASVREQCRVCVQIASTAALDQVSLEISFRPFTGYNIELDDKKEMSIEFFFGTSTHEVARFFTFKVQGK</sequence>
<organism evidence="1 2">
    <name type="scientific">Lepidopterella palustris CBS 459.81</name>
    <dbReference type="NCBI Taxonomy" id="1314670"/>
    <lineage>
        <taxon>Eukaryota</taxon>
        <taxon>Fungi</taxon>
        <taxon>Dikarya</taxon>
        <taxon>Ascomycota</taxon>
        <taxon>Pezizomycotina</taxon>
        <taxon>Dothideomycetes</taxon>
        <taxon>Pleosporomycetidae</taxon>
        <taxon>Mytilinidiales</taxon>
        <taxon>Argynnaceae</taxon>
        <taxon>Lepidopterella</taxon>
    </lineage>
</organism>
<evidence type="ECO:0000313" key="2">
    <source>
        <dbReference type="Proteomes" id="UP000250266"/>
    </source>
</evidence>
<name>A0A8E2E211_9PEZI</name>
<dbReference type="Proteomes" id="UP000250266">
    <property type="component" value="Unassembled WGS sequence"/>
</dbReference>
<dbReference type="AlphaFoldDB" id="A0A8E2E211"/>
<gene>
    <name evidence="1" type="ORF">K432DRAFT_408779</name>
</gene>
<proteinExistence type="predicted"/>